<name>A0ABQ5EFI8_9ASTR</name>
<accession>A0ABQ5EFI8</accession>
<dbReference type="SUPFAM" id="SSF56672">
    <property type="entry name" value="DNA/RNA polymerases"/>
    <property type="match status" value="1"/>
</dbReference>
<dbReference type="PANTHER" id="PTHR11439">
    <property type="entry name" value="GAG-POL-RELATED RETROTRANSPOSON"/>
    <property type="match status" value="1"/>
</dbReference>
<proteinExistence type="predicted"/>
<evidence type="ECO:0000313" key="3">
    <source>
        <dbReference type="Proteomes" id="UP001151760"/>
    </source>
</evidence>
<evidence type="ECO:0000313" key="2">
    <source>
        <dbReference type="EMBL" id="GJT49655.1"/>
    </source>
</evidence>
<gene>
    <name evidence="2" type="ORF">Tco_0975812</name>
</gene>
<dbReference type="Proteomes" id="UP001151760">
    <property type="component" value="Unassembled WGS sequence"/>
</dbReference>
<reference evidence="2" key="2">
    <citation type="submission" date="2022-01" db="EMBL/GenBank/DDBJ databases">
        <authorList>
            <person name="Yamashiro T."/>
            <person name="Shiraishi A."/>
            <person name="Satake H."/>
            <person name="Nakayama K."/>
        </authorList>
    </citation>
    <scope>NUCLEOTIDE SEQUENCE</scope>
</reference>
<dbReference type="InterPro" id="IPR013103">
    <property type="entry name" value="RVT_2"/>
</dbReference>
<dbReference type="Pfam" id="PF07727">
    <property type="entry name" value="RVT_2"/>
    <property type="match status" value="1"/>
</dbReference>
<keyword evidence="3" id="KW-1185">Reference proteome</keyword>
<dbReference type="EMBL" id="BQNB010016256">
    <property type="protein sequence ID" value="GJT49655.1"/>
    <property type="molecule type" value="Genomic_DNA"/>
</dbReference>
<protein>
    <submittedName>
        <fullName evidence="2">Retrotransposon protein, putative, ty1-copia subclass</fullName>
    </submittedName>
</protein>
<comment type="caution">
    <text evidence="2">The sequence shown here is derived from an EMBL/GenBank/DDBJ whole genome shotgun (WGS) entry which is preliminary data.</text>
</comment>
<dbReference type="CDD" id="cd09272">
    <property type="entry name" value="RNase_HI_RT_Ty1"/>
    <property type="match status" value="1"/>
</dbReference>
<feature type="domain" description="Reverse transcriptase Ty1/copia-type" evidence="1">
    <location>
        <begin position="16"/>
        <end position="95"/>
    </location>
</feature>
<dbReference type="InterPro" id="IPR043502">
    <property type="entry name" value="DNA/RNA_pol_sf"/>
</dbReference>
<sequence>MCNIIKLVEICHFPNLYVDDILLMGNNIPMLQDVKSYIGRSFAMKDLGDAAYILGIKIYRDRSKRLIGLCQSAYIEKILKRYYMENSKRGTIPMQEKLKLSKSQGASTPAEKQRMQNVLYALAIGSIMYAVRCTRPDVAFAQNITSRFQQNPGEEHWTAIKNILKYLRNTKDMFLTGYVFVLNGGAVNWKSTKQSIFATSSTYAEYIVAFDASKEAVWIQKFIYGLGIVPTIEEPISMYCDNTRAIAIAKDDGVTKGARHFRAKVHYLRETIKLGDVKIEKVDTDDNLADPFTKALGSRYFRSLQEKVTSDQNLVPTFFPTI</sequence>
<evidence type="ECO:0000259" key="1">
    <source>
        <dbReference type="Pfam" id="PF07727"/>
    </source>
</evidence>
<dbReference type="PANTHER" id="PTHR11439:SF496">
    <property type="entry name" value="RNA-DIRECTED DNA POLYMERASE"/>
    <property type="match status" value="1"/>
</dbReference>
<reference evidence="2" key="1">
    <citation type="journal article" date="2022" name="Int. J. Mol. Sci.">
        <title>Draft Genome of Tanacetum Coccineum: Genomic Comparison of Closely Related Tanacetum-Family Plants.</title>
        <authorList>
            <person name="Yamashiro T."/>
            <person name="Shiraishi A."/>
            <person name="Nakayama K."/>
            <person name="Satake H."/>
        </authorList>
    </citation>
    <scope>NUCLEOTIDE SEQUENCE</scope>
</reference>
<organism evidence="2 3">
    <name type="scientific">Tanacetum coccineum</name>
    <dbReference type="NCBI Taxonomy" id="301880"/>
    <lineage>
        <taxon>Eukaryota</taxon>
        <taxon>Viridiplantae</taxon>
        <taxon>Streptophyta</taxon>
        <taxon>Embryophyta</taxon>
        <taxon>Tracheophyta</taxon>
        <taxon>Spermatophyta</taxon>
        <taxon>Magnoliopsida</taxon>
        <taxon>eudicotyledons</taxon>
        <taxon>Gunneridae</taxon>
        <taxon>Pentapetalae</taxon>
        <taxon>asterids</taxon>
        <taxon>campanulids</taxon>
        <taxon>Asterales</taxon>
        <taxon>Asteraceae</taxon>
        <taxon>Asteroideae</taxon>
        <taxon>Anthemideae</taxon>
        <taxon>Anthemidinae</taxon>
        <taxon>Tanacetum</taxon>
    </lineage>
</organism>